<dbReference type="AlphaFoldDB" id="A0A0P1EF81"/>
<dbReference type="EMBL" id="CYPU01000042">
    <property type="protein sequence ID" value="CUH48726.1"/>
    <property type="molecule type" value="Genomic_DNA"/>
</dbReference>
<dbReference type="GO" id="GO:0003677">
    <property type="term" value="F:DNA binding"/>
    <property type="evidence" value="ECO:0007669"/>
    <property type="project" value="TreeGrafter"/>
</dbReference>
<evidence type="ECO:0000256" key="2">
    <source>
        <dbReference type="ARBA" id="ARBA00022827"/>
    </source>
</evidence>
<dbReference type="GO" id="GO:0003904">
    <property type="term" value="F:deoxyribodipyrimidine photo-lyase activity"/>
    <property type="evidence" value="ECO:0007669"/>
    <property type="project" value="UniProtKB-EC"/>
</dbReference>
<evidence type="ECO:0000259" key="4">
    <source>
        <dbReference type="Pfam" id="PF03441"/>
    </source>
</evidence>
<feature type="binding site" evidence="3">
    <location>
        <begin position="154"/>
        <end position="161"/>
    </location>
    <ligand>
        <name>FAD</name>
        <dbReference type="ChEBI" id="CHEBI:57692"/>
    </ligand>
</feature>
<dbReference type="InterPro" id="IPR036134">
    <property type="entry name" value="Crypto/Photolyase_FAD-like_sf"/>
</dbReference>
<reference evidence="5 6" key="1">
    <citation type="submission" date="2015-09" db="EMBL/GenBank/DDBJ databases">
        <authorList>
            <consortium name="Swine Surveillance"/>
        </authorList>
    </citation>
    <scope>NUCLEOTIDE SEQUENCE [LARGE SCALE GENOMIC DNA]</scope>
    <source>
        <strain evidence="5 6">CECT 4292</strain>
    </source>
</reference>
<dbReference type="GO" id="GO:0071949">
    <property type="term" value="F:FAD binding"/>
    <property type="evidence" value="ECO:0007669"/>
    <property type="project" value="TreeGrafter"/>
</dbReference>
<evidence type="ECO:0000256" key="1">
    <source>
        <dbReference type="ARBA" id="ARBA00022630"/>
    </source>
</evidence>
<dbReference type="Gene3D" id="1.10.579.10">
    <property type="entry name" value="DNA Cyclobutane Dipyrimidine Photolyase, subunit A, domain 3"/>
    <property type="match status" value="1"/>
</dbReference>
<evidence type="ECO:0000313" key="5">
    <source>
        <dbReference type="EMBL" id="CUH48726.1"/>
    </source>
</evidence>
<gene>
    <name evidence="5" type="primary">phrB</name>
    <name evidence="5" type="ORF">RUA4292_02915</name>
</gene>
<name>A0A0P1EF81_9RHOB</name>
<dbReference type="STRING" id="81569.RUM4293_01730"/>
<dbReference type="Gene3D" id="1.25.40.80">
    <property type="match status" value="1"/>
</dbReference>
<dbReference type="Proteomes" id="UP000050783">
    <property type="component" value="Unassembled WGS sequence"/>
</dbReference>
<organism evidence="5 6">
    <name type="scientific">Ruegeria atlantica</name>
    <dbReference type="NCBI Taxonomy" id="81569"/>
    <lineage>
        <taxon>Bacteria</taxon>
        <taxon>Pseudomonadati</taxon>
        <taxon>Pseudomonadota</taxon>
        <taxon>Alphaproteobacteria</taxon>
        <taxon>Rhodobacterales</taxon>
        <taxon>Roseobacteraceae</taxon>
        <taxon>Ruegeria</taxon>
    </lineage>
</organism>
<sequence>MRGRLKIKSNSACLWGTNDEDAEESRFAPENLPDLQAPVHLAQEMGKRLGSSEILFEEMQVGHMTEIFPELAEAKETISFKPTRTSGLKRLKQFVGRAGRHYTGKRNYDFGTDQRSNVSGLSPWLRHRLITEQEVLATVLASHNSDAAEKFVQEVFWRTYFKGWLEQRPSVWTHYQRDLLSALERLKFDQGLETRFNDAVNGNTGIDCFDHWARELVTTGYLHNHARMWFASTWIFTLHIPWQLGADFFLRHLLDGDPASNTLSWRWVGGLHTKGKTYLARPDNIAKYTEGRFQPKNLAKFAEPLTETAEHPLIPLLTPQEPPEGPYLMLLTEDDLSADSLMPTSPAAAIGLLATHGRSPNPIAGAVADFAEGAMNSALEPHGKRVQSAEDWSDPLIEAARDTGVKTIATAYAPVGPTRSRLDRAEPLLRDAGLSLNRIIRPHDTITWPHARAGFFGLRKKIPSLLSQLNLATQPRP</sequence>
<feature type="binding site" evidence="3">
    <location>
        <position position="151"/>
    </location>
    <ligand>
        <name>FAD</name>
        <dbReference type="ChEBI" id="CHEBI:57692"/>
    </ligand>
</feature>
<dbReference type="InterPro" id="IPR005101">
    <property type="entry name" value="Cryptochr/Photolyase_FAD-bd"/>
</dbReference>
<evidence type="ECO:0000256" key="3">
    <source>
        <dbReference type="PIRSR" id="PIRSR602081-1"/>
    </source>
</evidence>
<comment type="cofactor">
    <cofactor evidence="3">
        <name>FAD</name>
        <dbReference type="ChEBI" id="CHEBI:57692"/>
    </cofactor>
    <text evidence="3">Binds 1 FAD per subunit.</text>
</comment>
<protein>
    <submittedName>
        <fullName evidence="5">Deoxyribodipyrimidine photo-lyase</fullName>
        <ecNumber evidence="5">4.1.99.3</ecNumber>
    </submittedName>
</protein>
<dbReference type="PANTHER" id="PTHR11455:SF9">
    <property type="entry name" value="CRYPTOCHROME CIRCADIAN CLOCK 5 ISOFORM X1"/>
    <property type="match status" value="1"/>
</dbReference>
<feature type="binding site" evidence="3">
    <location>
        <position position="102"/>
    </location>
    <ligand>
        <name>FAD</name>
        <dbReference type="ChEBI" id="CHEBI:57692"/>
    </ligand>
</feature>
<proteinExistence type="predicted"/>
<feature type="binding site" evidence="3">
    <location>
        <begin position="255"/>
        <end position="257"/>
    </location>
    <ligand>
        <name>FAD</name>
        <dbReference type="ChEBI" id="CHEBI:57692"/>
    </ligand>
</feature>
<dbReference type="Pfam" id="PF03441">
    <property type="entry name" value="FAD_binding_7"/>
    <property type="match status" value="1"/>
</dbReference>
<dbReference type="InterPro" id="IPR002081">
    <property type="entry name" value="Cryptochrome/DNA_photolyase_1"/>
</dbReference>
<dbReference type="PANTHER" id="PTHR11455">
    <property type="entry name" value="CRYPTOCHROME"/>
    <property type="match status" value="1"/>
</dbReference>
<evidence type="ECO:0000313" key="6">
    <source>
        <dbReference type="Proteomes" id="UP000050783"/>
    </source>
</evidence>
<dbReference type="SUPFAM" id="SSF48173">
    <property type="entry name" value="Cryptochrome/photolyase FAD-binding domain"/>
    <property type="match status" value="1"/>
</dbReference>
<keyword evidence="2 3" id="KW-0274">FAD</keyword>
<feature type="domain" description="Cryptochrome/DNA photolyase FAD-binding" evidence="4">
    <location>
        <begin position="151"/>
        <end position="279"/>
    </location>
</feature>
<accession>A0A0P1EF81</accession>
<keyword evidence="5" id="KW-0456">Lyase</keyword>
<keyword evidence="1 3" id="KW-0285">Flavoprotein</keyword>
<dbReference type="EC" id="4.1.99.3" evidence="5"/>